<dbReference type="SUPFAM" id="SSF46785">
    <property type="entry name" value="Winged helix' DNA-binding domain"/>
    <property type="match status" value="1"/>
</dbReference>
<evidence type="ECO:0000259" key="4">
    <source>
        <dbReference type="PROSITE" id="PS50949"/>
    </source>
</evidence>
<keyword evidence="2" id="KW-0238">DNA-binding</keyword>
<evidence type="ECO:0000256" key="3">
    <source>
        <dbReference type="ARBA" id="ARBA00023163"/>
    </source>
</evidence>
<dbReference type="PANTHER" id="PTHR43537:SF44">
    <property type="entry name" value="GNTR FAMILY REGULATORY PROTEIN"/>
    <property type="match status" value="1"/>
</dbReference>
<accession>A0A212LG45</accession>
<dbReference type="PANTHER" id="PTHR43537">
    <property type="entry name" value="TRANSCRIPTIONAL REGULATOR, GNTR FAMILY"/>
    <property type="match status" value="1"/>
</dbReference>
<dbReference type="CDD" id="cd07377">
    <property type="entry name" value="WHTH_GntR"/>
    <property type="match status" value="1"/>
</dbReference>
<keyword evidence="1" id="KW-0805">Transcription regulation</keyword>
<dbReference type="PRINTS" id="PR00035">
    <property type="entry name" value="HTHGNTR"/>
</dbReference>
<dbReference type="Gene3D" id="1.20.120.530">
    <property type="entry name" value="GntR ligand-binding domain-like"/>
    <property type="match status" value="1"/>
</dbReference>
<organism evidence="5">
    <name type="scientific">uncultured Pleomorphomonas sp</name>
    <dbReference type="NCBI Taxonomy" id="442121"/>
    <lineage>
        <taxon>Bacteria</taxon>
        <taxon>Pseudomonadati</taxon>
        <taxon>Pseudomonadota</taxon>
        <taxon>Alphaproteobacteria</taxon>
        <taxon>Hyphomicrobiales</taxon>
        <taxon>Pleomorphomonadaceae</taxon>
        <taxon>Pleomorphomonas</taxon>
        <taxon>environmental samples</taxon>
    </lineage>
</organism>
<dbReference type="SMART" id="SM00895">
    <property type="entry name" value="FCD"/>
    <property type="match status" value="1"/>
</dbReference>
<dbReference type="InterPro" id="IPR036390">
    <property type="entry name" value="WH_DNA-bd_sf"/>
</dbReference>
<dbReference type="Gene3D" id="1.10.10.10">
    <property type="entry name" value="Winged helix-like DNA-binding domain superfamily/Winged helix DNA-binding domain"/>
    <property type="match status" value="1"/>
</dbReference>
<dbReference type="GO" id="GO:0003700">
    <property type="term" value="F:DNA-binding transcription factor activity"/>
    <property type="evidence" value="ECO:0007669"/>
    <property type="project" value="InterPro"/>
</dbReference>
<dbReference type="RefSeq" id="WP_100080129.1">
    <property type="nucleotide sequence ID" value="NZ_LT608334.1"/>
</dbReference>
<proteinExistence type="predicted"/>
<sequence>MRKSLTDELTASLTTQIETGKFSLGEKLPTGQRLAEEHGVSVTVVREAISRLMSEGLVVSRQGAGVFVAPSIDRRPFRIMRSNGADAPTLSEVFELRLGVEVEAAALAATRHNKRTLAAISRALKEMQAAYEAGGDAVEEDLAFHRKIALATGNALFGGFIEFIGGHVKGVIQASRESGDRDEIVAALAEHNLIYSAIAAGDANGAREAMKQHMDRCLSRCG</sequence>
<name>A0A212LG45_9HYPH</name>
<protein>
    <submittedName>
        <fullName evidence="5">FCD domain protein</fullName>
    </submittedName>
</protein>
<dbReference type="InterPro" id="IPR036388">
    <property type="entry name" value="WH-like_DNA-bd_sf"/>
</dbReference>
<dbReference type="SUPFAM" id="SSF48008">
    <property type="entry name" value="GntR ligand-binding domain-like"/>
    <property type="match status" value="1"/>
</dbReference>
<evidence type="ECO:0000256" key="1">
    <source>
        <dbReference type="ARBA" id="ARBA00023015"/>
    </source>
</evidence>
<gene>
    <name evidence="5" type="ORF">KL86PLE_40338</name>
</gene>
<dbReference type="SMART" id="SM00345">
    <property type="entry name" value="HTH_GNTR"/>
    <property type="match status" value="1"/>
</dbReference>
<feature type="domain" description="HTH gntR-type" evidence="4">
    <location>
        <begin position="3"/>
        <end position="71"/>
    </location>
</feature>
<dbReference type="InterPro" id="IPR000524">
    <property type="entry name" value="Tscrpt_reg_HTH_GntR"/>
</dbReference>
<dbReference type="GO" id="GO:0003677">
    <property type="term" value="F:DNA binding"/>
    <property type="evidence" value="ECO:0007669"/>
    <property type="project" value="UniProtKB-KW"/>
</dbReference>
<dbReference type="InterPro" id="IPR008920">
    <property type="entry name" value="TF_FadR/GntR_C"/>
</dbReference>
<dbReference type="AlphaFoldDB" id="A0A212LG45"/>
<dbReference type="InterPro" id="IPR011711">
    <property type="entry name" value="GntR_C"/>
</dbReference>
<dbReference type="PROSITE" id="PS50949">
    <property type="entry name" value="HTH_GNTR"/>
    <property type="match status" value="1"/>
</dbReference>
<reference evidence="5" key="1">
    <citation type="submission" date="2016-08" db="EMBL/GenBank/DDBJ databases">
        <authorList>
            <person name="Seilhamer J.J."/>
        </authorList>
    </citation>
    <scope>NUCLEOTIDE SEQUENCE</scope>
    <source>
        <strain evidence="5">86</strain>
    </source>
</reference>
<evidence type="ECO:0000313" key="5">
    <source>
        <dbReference type="EMBL" id="SCM76533.1"/>
    </source>
</evidence>
<keyword evidence="3" id="KW-0804">Transcription</keyword>
<dbReference type="EMBL" id="FMJD01000008">
    <property type="protein sequence ID" value="SCM76533.1"/>
    <property type="molecule type" value="Genomic_DNA"/>
</dbReference>
<dbReference type="Pfam" id="PF07729">
    <property type="entry name" value="FCD"/>
    <property type="match status" value="1"/>
</dbReference>
<evidence type="ECO:0000256" key="2">
    <source>
        <dbReference type="ARBA" id="ARBA00023125"/>
    </source>
</evidence>
<dbReference type="Pfam" id="PF00392">
    <property type="entry name" value="GntR"/>
    <property type="match status" value="1"/>
</dbReference>